<dbReference type="InterPro" id="IPR050827">
    <property type="entry name" value="CRP1_MDG1_kinase"/>
</dbReference>
<dbReference type="PANTHER" id="PTHR10343">
    <property type="entry name" value="5'-AMP-ACTIVATED PROTEIN KINASE , BETA SUBUNIT"/>
    <property type="match status" value="1"/>
</dbReference>
<feature type="region of interest" description="Disordered" evidence="3">
    <location>
        <begin position="872"/>
        <end position="1051"/>
    </location>
</feature>
<accession>A0A9P7B8W5</accession>
<dbReference type="Gene3D" id="2.60.40.10">
    <property type="entry name" value="Immunoglobulins"/>
    <property type="match status" value="1"/>
</dbReference>
<dbReference type="AlphaFoldDB" id="A0A9P7B8W5"/>
<dbReference type="OrthoDB" id="5873279at2759"/>
<dbReference type="InterPro" id="IPR013783">
    <property type="entry name" value="Ig-like_fold"/>
</dbReference>
<evidence type="ECO:0000259" key="4">
    <source>
        <dbReference type="Pfam" id="PF16561"/>
    </source>
</evidence>
<reference evidence="5 6" key="1">
    <citation type="submission" date="2020-11" db="EMBL/GenBank/DDBJ databases">
        <title>Kefir isolates.</title>
        <authorList>
            <person name="Marcisauskas S."/>
            <person name="Kim Y."/>
            <person name="Blasche S."/>
        </authorList>
    </citation>
    <scope>NUCLEOTIDE SEQUENCE [LARGE SCALE GENOMIC DNA]</scope>
    <source>
        <strain evidence="5 6">KR</strain>
    </source>
</reference>
<evidence type="ECO:0000256" key="3">
    <source>
        <dbReference type="SAM" id="MobiDB-lite"/>
    </source>
</evidence>
<dbReference type="Pfam" id="PF16561">
    <property type="entry name" value="AMPK1_CBM"/>
    <property type="match status" value="1"/>
</dbReference>
<proteinExistence type="inferred from homology"/>
<dbReference type="EMBL" id="PUHQ01000013">
    <property type="protein sequence ID" value="KAG0664611.1"/>
    <property type="molecule type" value="Genomic_DNA"/>
</dbReference>
<feature type="compositionally biased region" description="Low complexity" evidence="3">
    <location>
        <begin position="988"/>
        <end position="997"/>
    </location>
</feature>
<comment type="caution">
    <text evidence="5">The sequence shown here is derived from an EMBL/GenBank/DDBJ whole genome shotgun (WGS) entry which is preliminary data.</text>
</comment>
<evidence type="ECO:0000256" key="2">
    <source>
        <dbReference type="SAM" id="Coils"/>
    </source>
</evidence>
<dbReference type="GO" id="GO:0031588">
    <property type="term" value="C:nucleotide-activated protein kinase complex"/>
    <property type="evidence" value="ECO:0007669"/>
    <property type="project" value="TreeGrafter"/>
</dbReference>
<feature type="region of interest" description="Disordered" evidence="3">
    <location>
        <begin position="752"/>
        <end position="774"/>
    </location>
</feature>
<dbReference type="GO" id="GO:0019901">
    <property type="term" value="F:protein kinase binding"/>
    <property type="evidence" value="ECO:0007669"/>
    <property type="project" value="TreeGrafter"/>
</dbReference>
<organism evidence="5 6">
    <name type="scientific">Rhodotorula mucilaginosa</name>
    <name type="common">Yeast</name>
    <name type="synonym">Rhodotorula rubra</name>
    <dbReference type="NCBI Taxonomy" id="5537"/>
    <lineage>
        <taxon>Eukaryota</taxon>
        <taxon>Fungi</taxon>
        <taxon>Dikarya</taxon>
        <taxon>Basidiomycota</taxon>
        <taxon>Pucciniomycotina</taxon>
        <taxon>Microbotryomycetes</taxon>
        <taxon>Sporidiobolales</taxon>
        <taxon>Sporidiobolaceae</taxon>
        <taxon>Rhodotorula</taxon>
    </lineage>
</organism>
<dbReference type="CDD" id="cd02859">
    <property type="entry name" value="E_set_AMPKbeta_like_N"/>
    <property type="match status" value="1"/>
</dbReference>
<dbReference type="GO" id="GO:0007165">
    <property type="term" value="P:signal transduction"/>
    <property type="evidence" value="ECO:0007669"/>
    <property type="project" value="TreeGrafter"/>
</dbReference>
<evidence type="ECO:0000256" key="1">
    <source>
        <dbReference type="ARBA" id="ARBA00038216"/>
    </source>
</evidence>
<keyword evidence="6" id="KW-1185">Reference proteome</keyword>
<evidence type="ECO:0000313" key="5">
    <source>
        <dbReference type="EMBL" id="KAG0664611.1"/>
    </source>
</evidence>
<dbReference type="InterPro" id="IPR032640">
    <property type="entry name" value="AMPK1_CBM"/>
</dbReference>
<evidence type="ECO:0000313" key="6">
    <source>
        <dbReference type="Proteomes" id="UP000777482"/>
    </source>
</evidence>
<feature type="region of interest" description="Disordered" evidence="3">
    <location>
        <begin position="482"/>
        <end position="501"/>
    </location>
</feature>
<feature type="compositionally biased region" description="Polar residues" evidence="3">
    <location>
        <begin position="44"/>
        <end position="57"/>
    </location>
</feature>
<dbReference type="GO" id="GO:0005737">
    <property type="term" value="C:cytoplasm"/>
    <property type="evidence" value="ECO:0007669"/>
    <property type="project" value="TreeGrafter"/>
</dbReference>
<feature type="compositionally biased region" description="Basic and acidic residues" evidence="3">
    <location>
        <begin position="1027"/>
        <end position="1037"/>
    </location>
</feature>
<feature type="compositionally biased region" description="Polar residues" evidence="3">
    <location>
        <begin position="801"/>
        <end position="824"/>
    </location>
</feature>
<dbReference type="PANTHER" id="PTHR10343:SF81">
    <property type="entry name" value="CRUCIFORM DNA-RECOGNIZING PROTEIN 1-RELATED"/>
    <property type="match status" value="1"/>
</dbReference>
<keyword evidence="2" id="KW-0175">Coiled coil</keyword>
<dbReference type="GO" id="GO:0005634">
    <property type="term" value="C:nucleus"/>
    <property type="evidence" value="ECO:0007669"/>
    <property type="project" value="TreeGrafter"/>
</dbReference>
<dbReference type="Proteomes" id="UP000777482">
    <property type="component" value="Unassembled WGS sequence"/>
</dbReference>
<feature type="compositionally biased region" description="Low complexity" evidence="3">
    <location>
        <begin position="1005"/>
        <end position="1024"/>
    </location>
</feature>
<feature type="compositionally biased region" description="Low complexity" evidence="3">
    <location>
        <begin position="647"/>
        <end position="685"/>
    </location>
</feature>
<feature type="compositionally biased region" description="Low complexity" evidence="3">
    <location>
        <begin position="883"/>
        <end position="895"/>
    </location>
</feature>
<feature type="domain" description="AMP-activated protein kinase glycogen-binding" evidence="4">
    <location>
        <begin position="100"/>
        <end position="155"/>
    </location>
</feature>
<dbReference type="SUPFAM" id="SSF81296">
    <property type="entry name" value="E set domains"/>
    <property type="match status" value="1"/>
</dbReference>
<feature type="compositionally biased region" description="Polar residues" evidence="3">
    <location>
        <begin position="759"/>
        <end position="768"/>
    </location>
</feature>
<feature type="region of interest" description="Disordered" evidence="3">
    <location>
        <begin position="341"/>
        <end position="380"/>
    </location>
</feature>
<feature type="region of interest" description="Disordered" evidence="3">
    <location>
        <begin position="647"/>
        <end position="731"/>
    </location>
</feature>
<dbReference type="InterPro" id="IPR014756">
    <property type="entry name" value="Ig_E-set"/>
</dbReference>
<feature type="region of interest" description="Disordered" evidence="3">
    <location>
        <begin position="801"/>
        <end position="831"/>
    </location>
</feature>
<gene>
    <name evidence="5" type="ORF">C6P46_001207</name>
</gene>
<feature type="coiled-coil region" evidence="2">
    <location>
        <begin position="591"/>
        <end position="622"/>
    </location>
</feature>
<sequence>MSGSLQPDCDQREKAAVEIVSLFAVLAKGGDVGRARPTRRRSELASSSPLDHQSSSVEQVPFIDTAMATDSQTHTFTWSGHGDTVIDDRRLEPLTISLPPLTRQADGSFSGQISLPHGDKVLYKYVVDGQWLTNPAEPVEADHSGNLNNVLHVPAMSTVLAPIAATADTVIIPTTTNTVEHSDLPVPESAITVAGNISETPALAANSGTTSSATTANVTAEKPLTEKATETAQQVQARAGDLAQQAQTKAQEVAPQVQDKAKELATKAQETLGPAGESLENVRRFKREKIDPVSRSLDELAATAGAAVVATAGAAAAGLASLTSSASQAAQDTVIDRAAAPINPVASGPNPPPSTEEKPKSPEATPLGVTGPKSHPTIPSDAAIASLAPSSASTLAPIEGTAHSTAAAPKYDEHTAVVAKDPAPTVGAGTSGAHTTAAAPKYDEHTAVVAKDSTPAVGAGVGAAHTTAAAPKYDEHTAVVAKDSTPVGPSTPIGAGDSAHTTTIPKSLAATSTEPTSSTEHKPVEGFIAPKENPEDAHLYHAGAAAIGAAVAGAELLGQKLVGAVHPHAVHAKEVGQQSLQGAGQTGVSYLEQAKHQAEHLREQAAAEAHRAVQEAEKLAREALHAAQEKAAAAQATVAGAFHHGQAQAQRTAASAQETAQQTAANAQKQAQQTATHVQAVVTGQPAEGAPNKDITPLPASEAPVASRETTSALSGKEAPTVPGAEITSLPASEAPVALQEGTNAMPNEANAVVPAHGTTPSTSTSSARKLPNLPASGITSLPASEAPVAEKEVSHAIAGQAQSEPTVTQGSGWAQSQLSNAATTPPIGVTRTSSSYATSALKSQQEQEALYAAPATVTAVPTSYATAADLGPSTQQASRDPAVLAASAAGARSSTYTVPDRSTYEGGSLSPRASSGTGLPPPVAEAKPPLTSTGSSDKALPRAPAAEAPQATRSETDTYVAHAGAPSTVPPPSAPSTPSKPDESFSTAPTTPANATVVGRHGGVSEPADSASSSAPATPSPGGSDSGRDSGRDSAKKRGFFSRFLKKDKQ</sequence>
<comment type="similarity">
    <text evidence="1">Belongs to the CRP1/MDG1 family.</text>
</comment>
<protein>
    <recommendedName>
        <fullName evidence="4">AMP-activated protein kinase glycogen-binding domain-containing protein</fullName>
    </recommendedName>
</protein>
<name>A0A9P7B8W5_RHOMI</name>
<feature type="region of interest" description="Disordered" evidence="3">
    <location>
        <begin position="33"/>
        <end position="57"/>
    </location>
</feature>